<evidence type="ECO:0000313" key="6">
    <source>
        <dbReference type="Proteomes" id="UP000054498"/>
    </source>
</evidence>
<reference evidence="5 6" key="1">
    <citation type="journal article" date="2013" name="BMC Genomics">
        <title>Reconstruction of the lipid metabolism for the microalga Monoraphidium neglectum from its genome sequence reveals characteristics suitable for biofuel production.</title>
        <authorList>
            <person name="Bogen C."/>
            <person name="Al-Dilaimi A."/>
            <person name="Albersmeier A."/>
            <person name="Wichmann J."/>
            <person name="Grundmann M."/>
            <person name="Rupp O."/>
            <person name="Lauersen K.J."/>
            <person name="Blifernez-Klassen O."/>
            <person name="Kalinowski J."/>
            <person name="Goesmann A."/>
            <person name="Mussgnug J.H."/>
            <person name="Kruse O."/>
        </authorList>
    </citation>
    <scope>NUCLEOTIDE SEQUENCE [LARGE SCALE GENOMIC DNA]</scope>
    <source>
        <strain evidence="5 6">SAG 48.87</strain>
    </source>
</reference>
<feature type="repeat" description="WD" evidence="3">
    <location>
        <begin position="240"/>
        <end position="270"/>
    </location>
</feature>
<dbReference type="KEGG" id="mng:MNEG_7693"/>
<dbReference type="SMART" id="SM00320">
    <property type="entry name" value="WD40"/>
    <property type="match status" value="4"/>
</dbReference>
<organism evidence="5 6">
    <name type="scientific">Monoraphidium neglectum</name>
    <dbReference type="NCBI Taxonomy" id="145388"/>
    <lineage>
        <taxon>Eukaryota</taxon>
        <taxon>Viridiplantae</taxon>
        <taxon>Chlorophyta</taxon>
        <taxon>core chlorophytes</taxon>
        <taxon>Chlorophyceae</taxon>
        <taxon>CS clade</taxon>
        <taxon>Sphaeropleales</taxon>
        <taxon>Selenastraceae</taxon>
        <taxon>Monoraphidium</taxon>
    </lineage>
</organism>
<dbReference type="Gene3D" id="2.130.10.10">
    <property type="entry name" value="YVTN repeat-like/Quinoprotein amine dehydrogenase"/>
    <property type="match status" value="2"/>
</dbReference>
<dbReference type="PROSITE" id="PS00678">
    <property type="entry name" value="WD_REPEATS_1"/>
    <property type="match status" value="1"/>
</dbReference>
<dbReference type="Gene3D" id="1.20.1280.50">
    <property type="match status" value="1"/>
</dbReference>
<dbReference type="CDD" id="cd09917">
    <property type="entry name" value="F-box_SF"/>
    <property type="match status" value="1"/>
</dbReference>
<evidence type="ECO:0000256" key="1">
    <source>
        <dbReference type="ARBA" id="ARBA00022574"/>
    </source>
</evidence>
<protein>
    <submittedName>
        <fullName evidence="5">F-box/WD-40 repeat-containing protein</fullName>
    </submittedName>
</protein>
<dbReference type="InterPro" id="IPR019775">
    <property type="entry name" value="WD40_repeat_CS"/>
</dbReference>
<keyword evidence="1 3" id="KW-0853">WD repeat</keyword>
<dbReference type="InterPro" id="IPR015943">
    <property type="entry name" value="WD40/YVTN_repeat-like_dom_sf"/>
</dbReference>
<proteinExistence type="predicted"/>
<dbReference type="PROSITE" id="PS50294">
    <property type="entry name" value="WD_REPEATS_REGION"/>
    <property type="match status" value="1"/>
</dbReference>
<feature type="repeat" description="WD" evidence="3">
    <location>
        <begin position="123"/>
        <end position="164"/>
    </location>
</feature>
<evidence type="ECO:0000313" key="5">
    <source>
        <dbReference type="EMBL" id="KIZ00266.1"/>
    </source>
</evidence>
<accession>A0A0D2N208</accession>
<dbReference type="OrthoDB" id="190105at2759"/>
<keyword evidence="6" id="KW-1185">Reference proteome</keyword>
<dbReference type="PANTHER" id="PTHR22847">
    <property type="entry name" value="WD40 REPEAT PROTEIN"/>
    <property type="match status" value="1"/>
</dbReference>
<feature type="region of interest" description="Disordered" evidence="4">
    <location>
        <begin position="1"/>
        <end position="30"/>
    </location>
</feature>
<dbReference type="AlphaFoldDB" id="A0A0D2N208"/>
<dbReference type="InterPro" id="IPR020472">
    <property type="entry name" value="WD40_PAC1"/>
</dbReference>
<dbReference type="Proteomes" id="UP000054498">
    <property type="component" value="Unassembled WGS sequence"/>
</dbReference>
<dbReference type="RefSeq" id="XP_013899285.1">
    <property type="nucleotide sequence ID" value="XM_014043831.1"/>
</dbReference>
<dbReference type="GeneID" id="25740569"/>
<feature type="repeat" description="WD" evidence="3">
    <location>
        <begin position="165"/>
        <end position="195"/>
    </location>
</feature>
<keyword evidence="2" id="KW-0677">Repeat</keyword>
<dbReference type="EMBL" id="KK101606">
    <property type="protein sequence ID" value="KIZ00266.1"/>
    <property type="molecule type" value="Genomic_DNA"/>
</dbReference>
<dbReference type="InterPro" id="IPR036047">
    <property type="entry name" value="F-box-like_dom_sf"/>
</dbReference>
<gene>
    <name evidence="5" type="ORF">MNEG_7693</name>
</gene>
<dbReference type="GO" id="GO:1990234">
    <property type="term" value="C:transferase complex"/>
    <property type="evidence" value="ECO:0007669"/>
    <property type="project" value="UniProtKB-ARBA"/>
</dbReference>
<name>A0A0D2N208_9CHLO</name>
<dbReference type="Pfam" id="PF00400">
    <property type="entry name" value="WD40"/>
    <property type="match status" value="3"/>
</dbReference>
<sequence>MPQAHDDGGEPDEPPGDLARRTRQEDAPSATNISEVDDVLPRILSLLPVATGDLCRATSTCKHFYSLNTARDLSEVWRAAFLSRWRLRARDEGPAQRPSWQALYSQKMRRARSWAGKYTSDSLYGHQGGVKALQLLPQHNLLATGSLDRTVRLWDLREGVPASASRPHGGTVRAVALDDGALASGGSDHVVRLWESSLAAPAPSSSAGRDNRMDLDLDLEGGPYEDGSRLFDLASKERKLAGHIGPITSLSLTRAALYSGSWDTSVRVWQRSEDWACVGVLRYSDWVLDVAARSGLLLVAAAREVHVHDLATHTLLHKVISLIWEIWET</sequence>
<dbReference type="PANTHER" id="PTHR22847:SF637">
    <property type="entry name" value="WD REPEAT DOMAIN 5B"/>
    <property type="match status" value="1"/>
</dbReference>
<evidence type="ECO:0000256" key="4">
    <source>
        <dbReference type="SAM" id="MobiDB-lite"/>
    </source>
</evidence>
<dbReference type="STRING" id="145388.A0A0D2N208"/>
<evidence type="ECO:0000256" key="2">
    <source>
        <dbReference type="ARBA" id="ARBA00022737"/>
    </source>
</evidence>
<dbReference type="PRINTS" id="PR00320">
    <property type="entry name" value="GPROTEINBRPT"/>
</dbReference>
<dbReference type="InterPro" id="IPR001680">
    <property type="entry name" value="WD40_rpt"/>
</dbReference>
<dbReference type="SUPFAM" id="SSF81383">
    <property type="entry name" value="F-box domain"/>
    <property type="match status" value="1"/>
</dbReference>
<evidence type="ECO:0000256" key="3">
    <source>
        <dbReference type="PROSITE-ProRule" id="PRU00221"/>
    </source>
</evidence>
<dbReference type="SUPFAM" id="SSF50978">
    <property type="entry name" value="WD40 repeat-like"/>
    <property type="match status" value="1"/>
</dbReference>
<dbReference type="PROSITE" id="PS50082">
    <property type="entry name" value="WD_REPEATS_2"/>
    <property type="match status" value="3"/>
</dbReference>
<dbReference type="InterPro" id="IPR036322">
    <property type="entry name" value="WD40_repeat_dom_sf"/>
</dbReference>